<keyword evidence="1" id="KW-0238">DNA-binding</keyword>
<dbReference type="Pfam" id="PF07883">
    <property type="entry name" value="Cupin_2"/>
    <property type="match status" value="1"/>
</dbReference>
<feature type="region of interest" description="Disordered" evidence="2">
    <location>
        <begin position="191"/>
        <end position="217"/>
    </location>
</feature>
<organism evidence="4 5">
    <name type="scientific">Rubellimicrobium mesophilum DSM 19309</name>
    <dbReference type="NCBI Taxonomy" id="442562"/>
    <lineage>
        <taxon>Bacteria</taxon>
        <taxon>Pseudomonadati</taxon>
        <taxon>Pseudomonadota</taxon>
        <taxon>Alphaproteobacteria</taxon>
        <taxon>Rhodobacterales</taxon>
        <taxon>Roseobacteraceae</taxon>
        <taxon>Rubellimicrobium</taxon>
    </lineage>
</organism>
<dbReference type="STRING" id="442562.Rumeso_02437"/>
<dbReference type="HOGENOM" id="CLU_085376_1_2_5"/>
<evidence type="ECO:0000313" key="5">
    <source>
        <dbReference type="Proteomes" id="UP000019666"/>
    </source>
</evidence>
<feature type="domain" description="HTH cro/C1-type" evidence="3">
    <location>
        <begin position="18"/>
        <end position="72"/>
    </location>
</feature>
<gene>
    <name evidence="4" type="ORF">Rumeso_02437</name>
</gene>
<dbReference type="PROSITE" id="PS50943">
    <property type="entry name" value="HTH_CROC1"/>
    <property type="match status" value="1"/>
</dbReference>
<accession>A0A017HPD3</accession>
<comment type="caution">
    <text evidence="4">The sequence shown here is derived from an EMBL/GenBank/DDBJ whole genome shotgun (WGS) entry which is preliminary data.</text>
</comment>
<proteinExistence type="predicted"/>
<dbReference type="AlphaFoldDB" id="A0A017HPD3"/>
<dbReference type="SMART" id="SM00530">
    <property type="entry name" value="HTH_XRE"/>
    <property type="match status" value="1"/>
</dbReference>
<dbReference type="InterPro" id="IPR050807">
    <property type="entry name" value="TransReg_Diox_bact_type"/>
</dbReference>
<evidence type="ECO:0000256" key="2">
    <source>
        <dbReference type="SAM" id="MobiDB-lite"/>
    </source>
</evidence>
<dbReference type="CDD" id="cd02209">
    <property type="entry name" value="cupin_XRE_C"/>
    <property type="match status" value="1"/>
</dbReference>
<dbReference type="CDD" id="cd00093">
    <property type="entry name" value="HTH_XRE"/>
    <property type="match status" value="1"/>
</dbReference>
<evidence type="ECO:0000256" key="1">
    <source>
        <dbReference type="ARBA" id="ARBA00023125"/>
    </source>
</evidence>
<protein>
    <submittedName>
        <fullName evidence="4">Transcriptional regulator, XRE family with cupin sensor domain protein</fullName>
    </submittedName>
</protein>
<evidence type="ECO:0000313" key="4">
    <source>
        <dbReference type="EMBL" id="EYD76008.1"/>
    </source>
</evidence>
<dbReference type="Pfam" id="PF01381">
    <property type="entry name" value="HTH_3"/>
    <property type="match status" value="1"/>
</dbReference>
<dbReference type="InterPro" id="IPR001387">
    <property type="entry name" value="Cro/C1-type_HTH"/>
</dbReference>
<dbReference type="GO" id="GO:0003700">
    <property type="term" value="F:DNA-binding transcription factor activity"/>
    <property type="evidence" value="ECO:0007669"/>
    <property type="project" value="TreeGrafter"/>
</dbReference>
<name>A0A017HPD3_9RHOB</name>
<dbReference type="Gene3D" id="1.10.260.40">
    <property type="entry name" value="lambda repressor-like DNA-binding domains"/>
    <property type="match status" value="1"/>
</dbReference>
<dbReference type="GO" id="GO:0005829">
    <property type="term" value="C:cytosol"/>
    <property type="evidence" value="ECO:0007669"/>
    <property type="project" value="TreeGrafter"/>
</dbReference>
<dbReference type="InterPro" id="IPR014710">
    <property type="entry name" value="RmlC-like_jellyroll"/>
</dbReference>
<evidence type="ECO:0000259" key="3">
    <source>
        <dbReference type="PROSITE" id="PS50943"/>
    </source>
</evidence>
<keyword evidence="5" id="KW-1185">Reference proteome</keyword>
<dbReference type="SUPFAM" id="SSF47413">
    <property type="entry name" value="lambda repressor-like DNA-binding domains"/>
    <property type="match status" value="1"/>
</dbReference>
<dbReference type="GO" id="GO:0003677">
    <property type="term" value="F:DNA binding"/>
    <property type="evidence" value="ECO:0007669"/>
    <property type="project" value="UniProtKB-KW"/>
</dbReference>
<dbReference type="PANTHER" id="PTHR46797">
    <property type="entry name" value="HTH-TYPE TRANSCRIPTIONAL REGULATOR"/>
    <property type="match status" value="1"/>
</dbReference>
<sequence>MAGIDSDLRTGPLLGPLLRKRRRKLGLTLRELCARTGLSVGYMSQVENDKAVPTLATLAQIAEGLEVGLDYFVAQPKPADALSRAEGRPRFSLPGSPMVYEAISSDYPGSELSSYILHVPPGFASETVTHEGEEIIVILEGEIEQRLGGVAMTMRAGDSLHYSGATPHAWANHGAPARILWTGTLSVLHRHAGPRLPRRPPEADDTPTGRTDRREKP</sequence>
<dbReference type="SUPFAM" id="SSF51182">
    <property type="entry name" value="RmlC-like cupins"/>
    <property type="match status" value="1"/>
</dbReference>
<dbReference type="EMBL" id="AOSK01000062">
    <property type="protein sequence ID" value="EYD76008.1"/>
    <property type="molecule type" value="Genomic_DNA"/>
</dbReference>
<dbReference type="PANTHER" id="PTHR46797:SF25">
    <property type="entry name" value="TRANSCRIPTIONAL REGULATOR"/>
    <property type="match status" value="1"/>
</dbReference>
<dbReference type="Proteomes" id="UP000019666">
    <property type="component" value="Unassembled WGS sequence"/>
</dbReference>
<dbReference type="Gene3D" id="2.60.120.10">
    <property type="entry name" value="Jelly Rolls"/>
    <property type="match status" value="1"/>
</dbReference>
<dbReference type="InterPro" id="IPR011051">
    <property type="entry name" value="RmlC_Cupin_sf"/>
</dbReference>
<dbReference type="RefSeq" id="WP_037280267.1">
    <property type="nucleotide sequence ID" value="NZ_KK088571.1"/>
</dbReference>
<dbReference type="InterPro" id="IPR010982">
    <property type="entry name" value="Lambda_DNA-bd_dom_sf"/>
</dbReference>
<reference evidence="4 5" key="1">
    <citation type="submission" date="2013-02" db="EMBL/GenBank/DDBJ databases">
        <authorList>
            <person name="Fiebig A."/>
            <person name="Goeker M."/>
            <person name="Klenk H.-P.P."/>
        </authorList>
    </citation>
    <scope>NUCLEOTIDE SEQUENCE [LARGE SCALE GENOMIC DNA]</scope>
    <source>
        <strain evidence="4 5">DSM 19309</strain>
    </source>
</reference>
<dbReference type="InterPro" id="IPR013096">
    <property type="entry name" value="Cupin_2"/>
</dbReference>